<proteinExistence type="predicted"/>
<organism evidence="2 3">
    <name type="scientific">Linnemannia gamsii</name>
    <dbReference type="NCBI Taxonomy" id="64522"/>
    <lineage>
        <taxon>Eukaryota</taxon>
        <taxon>Fungi</taxon>
        <taxon>Fungi incertae sedis</taxon>
        <taxon>Mucoromycota</taxon>
        <taxon>Mortierellomycotina</taxon>
        <taxon>Mortierellomycetes</taxon>
        <taxon>Mortierellales</taxon>
        <taxon>Mortierellaceae</taxon>
        <taxon>Linnemannia</taxon>
    </lineage>
</organism>
<feature type="region of interest" description="Disordered" evidence="1">
    <location>
        <begin position="1"/>
        <end position="56"/>
    </location>
</feature>
<feature type="compositionally biased region" description="Polar residues" evidence="1">
    <location>
        <begin position="417"/>
        <end position="427"/>
    </location>
</feature>
<sequence length="563" mass="59716">MTSVLFYNPDSTPEELAHHPPPPPTSQSNDAGWPCPNNNIHDHRSWKEDTKPPKPPMISGLARLNILQGFSLLGGAGSVVQEIHAVEYQKALALASSDTRYHPWCAIKSKDAVASTTTTTTDVTTEIETEKEGEVKAKGGEQLWPWSWAQKLQSVTTGSRGTMKRYRITIEELPGEVSVDGSPLVSTSTITTSDTTPAGGLESVNGEEVANKVATTTAMMPLGVVEWLLNVSYDRPYGFREPAPAPVLEDEGIESLTAVVVPVVVAADERDVVVPQVPLPDHDLSSAPVAMVAVATGSFAPPTSVCVGVGGAGPEPVLVATKIQAPLPPPAAPTTTVGVVVDSLAVASATPVPASASVNSKPSDATATTPSASLSSVLVNKVMEVRPSWENTSGNNDGQDSPSRTKEWPPRRHQRNPSESFTQTTITRPDGTIESKTVTFNRQSGVTETHTRIQRPDGSFLESSTHRTNPSSQGSAAQEQVPKTRHEGGNPYRNHMNRVAAQQQQQQQLTTAQVSENAGPKDVKNTASSWKTFAQNANVNAPTAALTKSEDAKMSEGGSADKS</sequence>
<keyword evidence="3" id="KW-1185">Reference proteome</keyword>
<feature type="compositionally biased region" description="Basic and acidic residues" evidence="1">
    <location>
        <begin position="548"/>
        <end position="563"/>
    </location>
</feature>
<feature type="compositionally biased region" description="Polar residues" evidence="1">
    <location>
        <begin position="1"/>
        <end position="11"/>
    </location>
</feature>
<accession>A0ABQ7JKI7</accession>
<feature type="compositionally biased region" description="Polar residues" evidence="1">
    <location>
        <begin position="389"/>
        <end position="402"/>
    </location>
</feature>
<feature type="compositionally biased region" description="Basic and acidic residues" evidence="1">
    <location>
        <begin position="40"/>
        <end position="52"/>
    </location>
</feature>
<dbReference type="EMBL" id="JAAAIM010001472">
    <property type="protein sequence ID" value="KAG0278246.1"/>
    <property type="molecule type" value="Genomic_DNA"/>
</dbReference>
<feature type="region of interest" description="Disordered" evidence="1">
    <location>
        <begin position="386"/>
        <end position="563"/>
    </location>
</feature>
<feature type="compositionally biased region" description="Polar residues" evidence="1">
    <location>
        <begin position="525"/>
        <end position="541"/>
    </location>
</feature>
<reference evidence="2 3" key="1">
    <citation type="journal article" date="2020" name="Fungal Divers.">
        <title>Resolving the Mortierellaceae phylogeny through synthesis of multi-gene phylogenetics and phylogenomics.</title>
        <authorList>
            <person name="Vandepol N."/>
            <person name="Liber J."/>
            <person name="Desiro A."/>
            <person name="Na H."/>
            <person name="Kennedy M."/>
            <person name="Barry K."/>
            <person name="Grigoriev I.V."/>
            <person name="Miller A.N."/>
            <person name="O'Donnell K."/>
            <person name="Stajich J.E."/>
            <person name="Bonito G."/>
        </authorList>
    </citation>
    <scope>NUCLEOTIDE SEQUENCE [LARGE SCALE GENOMIC DNA]</scope>
    <source>
        <strain evidence="2 3">AD045</strain>
    </source>
</reference>
<comment type="caution">
    <text evidence="2">The sequence shown here is derived from an EMBL/GenBank/DDBJ whole genome shotgun (WGS) entry which is preliminary data.</text>
</comment>
<protein>
    <submittedName>
        <fullName evidence="2">Uncharacterized protein</fullName>
    </submittedName>
</protein>
<name>A0ABQ7JKI7_9FUNG</name>
<evidence type="ECO:0000256" key="1">
    <source>
        <dbReference type="SAM" id="MobiDB-lite"/>
    </source>
</evidence>
<gene>
    <name evidence="2" type="ORF">BGZ96_002485</name>
</gene>
<dbReference type="Proteomes" id="UP001194696">
    <property type="component" value="Unassembled WGS sequence"/>
</dbReference>
<feature type="compositionally biased region" description="Polar residues" evidence="1">
    <location>
        <begin position="434"/>
        <end position="448"/>
    </location>
</feature>
<feature type="compositionally biased region" description="Low complexity" evidence="1">
    <location>
        <begin position="500"/>
        <end position="513"/>
    </location>
</feature>
<evidence type="ECO:0000313" key="2">
    <source>
        <dbReference type="EMBL" id="KAG0278246.1"/>
    </source>
</evidence>
<evidence type="ECO:0000313" key="3">
    <source>
        <dbReference type="Proteomes" id="UP001194696"/>
    </source>
</evidence>
<feature type="compositionally biased region" description="Polar residues" evidence="1">
    <location>
        <begin position="461"/>
        <end position="478"/>
    </location>
</feature>
<feature type="region of interest" description="Disordered" evidence="1">
    <location>
        <begin position="351"/>
        <end position="372"/>
    </location>
</feature>